<keyword evidence="1" id="KW-0479">Metal-binding</keyword>
<dbReference type="Proteomes" id="UP001140949">
    <property type="component" value="Unassembled WGS sequence"/>
</dbReference>
<evidence type="ECO:0000256" key="2">
    <source>
        <dbReference type="ARBA" id="ARBA00022833"/>
    </source>
</evidence>
<keyword evidence="2" id="KW-0862">Zinc</keyword>
<gene>
    <name evidence="4" type="ORF">M6B38_107895</name>
</gene>
<name>A0AAX6EHD4_IRIPA</name>
<feature type="compositionally biased region" description="Polar residues" evidence="3">
    <location>
        <begin position="198"/>
        <end position="207"/>
    </location>
</feature>
<evidence type="ECO:0000256" key="3">
    <source>
        <dbReference type="SAM" id="MobiDB-lite"/>
    </source>
</evidence>
<evidence type="ECO:0008006" key="6">
    <source>
        <dbReference type="Google" id="ProtNLM"/>
    </source>
</evidence>
<dbReference type="PANTHER" id="PTHR38530">
    <property type="entry name" value="OS06G0468300 PROTEIN"/>
    <property type="match status" value="1"/>
</dbReference>
<sequence>MEHTKQQTPPLSPPLHPHDLLYSLFNCRSCGRHFPAKSPSQPPTNLQTLESQWRVVLLCDACLLLVRTAAVCSYCFSPVAVADPFLDCLRCSRRVHVGCVPAKRRLLGLDLDNESFACVDCCPLSRPRSKKAAGFSVTKVMVEELAREAERKGVVAAVAKEKAEEKVRIAKIAAEKAKNALYAVTELTFRLGDRMRLSETSNGSQGLSRCGRGRSSVWSKKGGTRGRNSKRLNF</sequence>
<comment type="caution">
    <text evidence="4">The sequence shown here is derived from an EMBL/GenBank/DDBJ whole genome shotgun (WGS) entry which is preliminary data.</text>
</comment>
<keyword evidence="5" id="KW-1185">Reference proteome</keyword>
<dbReference type="GO" id="GO:0008270">
    <property type="term" value="F:zinc ion binding"/>
    <property type="evidence" value="ECO:0007669"/>
    <property type="project" value="UniProtKB-KW"/>
</dbReference>
<evidence type="ECO:0000313" key="5">
    <source>
        <dbReference type="Proteomes" id="UP001140949"/>
    </source>
</evidence>
<reference evidence="4" key="2">
    <citation type="submission" date="2023-04" db="EMBL/GenBank/DDBJ databases">
        <authorList>
            <person name="Bruccoleri R.E."/>
            <person name="Oakeley E.J."/>
            <person name="Faust A.-M."/>
            <person name="Dessus-Babus S."/>
            <person name="Altorfer M."/>
            <person name="Burckhardt D."/>
            <person name="Oertli M."/>
            <person name="Naumann U."/>
            <person name="Petersen F."/>
            <person name="Wong J."/>
        </authorList>
    </citation>
    <scope>NUCLEOTIDE SEQUENCE</scope>
    <source>
        <strain evidence="4">GSM-AAB239-AS_SAM_17_03QT</strain>
        <tissue evidence="4">Leaf</tissue>
    </source>
</reference>
<dbReference type="SUPFAM" id="SSF57903">
    <property type="entry name" value="FYVE/PHD zinc finger"/>
    <property type="match status" value="1"/>
</dbReference>
<protein>
    <recommendedName>
        <fullName evidence="6">Zinc finger PHD-type domain-containing protein</fullName>
    </recommendedName>
</protein>
<reference evidence="4" key="1">
    <citation type="journal article" date="2023" name="GigaByte">
        <title>Genome assembly of the bearded iris, Iris pallida Lam.</title>
        <authorList>
            <person name="Bruccoleri R.E."/>
            <person name="Oakeley E.J."/>
            <person name="Faust A.M.E."/>
            <person name="Altorfer M."/>
            <person name="Dessus-Babus S."/>
            <person name="Burckhardt D."/>
            <person name="Oertli M."/>
            <person name="Naumann U."/>
            <person name="Petersen F."/>
            <person name="Wong J."/>
        </authorList>
    </citation>
    <scope>NUCLEOTIDE SEQUENCE</scope>
    <source>
        <strain evidence="4">GSM-AAB239-AS_SAM_17_03QT</strain>
    </source>
</reference>
<organism evidence="4 5">
    <name type="scientific">Iris pallida</name>
    <name type="common">Sweet iris</name>
    <dbReference type="NCBI Taxonomy" id="29817"/>
    <lineage>
        <taxon>Eukaryota</taxon>
        <taxon>Viridiplantae</taxon>
        <taxon>Streptophyta</taxon>
        <taxon>Embryophyta</taxon>
        <taxon>Tracheophyta</taxon>
        <taxon>Spermatophyta</taxon>
        <taxon>Magnoliopsida</taxon>
        <taxon>Liliopsida</taxon>
        <taxon>Asparagales</taxon>
        <taxon>Iridaceae</taxon>
        <taxon>Iridoideae</taxon>
        <taxon>Irideae</taxon>
        <taxon>Iris</taxon>
    </lineage>
</organism>
<dbReference type="InterPro" id="IPR011011">
    <property type="entry name" value="Znf_FYVE_PHD"/>
</dbReference>
<evidence type="ECO:0000313" key="4">
    <source>
        <dbReference type="EMBL" id="KAJ6803319.1"/>
    </source>
</evidence>
<dbReference type="EMBL" id="JANAVB010036615">
    <property type="protein sequence ID" value="KAJ6803319.1"/>
    <property type="molecule type" value="Genomic_DNA"/>
</dbReference>
<evidence type="ECO:0000256" key="1">
    <source>
        <dbReference type="ARBA" id="ARBA00022771"/>
    </source>
</evidence>
<proteinExistence type="predicted"/>
<feature type="region of interest" description="Disordered" evidence="3">
    <location>
        <begin position="198"/>
        <end position="234"/>
    </location>
</feature>
<accession>A0AAX6EHD4</accession>
<feature type="compositionally biased region" description="Basic residues" evidence="3">
    <location>
        <begin position="222"/>
        <end position="234"/>
    </location>
</feature>
<keyword evidence="1" id="KW-0863">Zinc-finger</keyword>
<dbReference type="AlphaFoldDB" id="A0AAX6EHD4"/>